<dbReference type="InterPro" id="IPR034291">
    <property type="entry name" value="TMP_synthase"/>
</dbReference>
<comment type="catalytic activity">
    <reaction evidence="8 9 10">
        <text>2-[(2R,5Z)-2-carboxy-4-methylthiazol-5(2H)-ylidene]ethyl phosphate + 4-amino-2-methyl-5-(diphosphooxymethyl)pyrimidine + 2 H(+) = thiamine phosphate + CO2 + diphosphate</text>
        <dbReference type="Rhea" id="RHEA:47844"/>
        <dbReference type="ChEBI" id="CHEBI:15378"/>
        <dbReference type="ChEBI" id="CHEBI:16526"/>
        <dbReference type="ChEBI" id="CHEBI:33019"/>
        <dbReference type="ChEBI" id="CHEBI:37575"/>
        <dbReference type="ChEBI" id="CHEBI:57841"/>
        <dbReference type="ChEBI" id="CHEBI:62899"/>
        <dbReference type="EC" id="2.5.1.3"/>
    </reaction>
</comment>
<sequence length="208" mass="22779">MKNVNYKLYLVTDRDVIGNRSFLECIEEALKGGVSILQLREKKISSLEFYDLALDAKKLTEKYDVPLIINDRVDIALAIDADGVHVGQEDLPVKVVRKIIGDAKILGVSVTNLEEAKRAIEDGADYLGVGAVFPTVTKKDANFTGIELLREIREKYSIPVVAIGGINEGNIEKLNGLCDGAAIISGILGQKDIKKAAEKINSKLIWIK</sequence>
<dbReference type="STRING" id="908809.ABG79_00432"/>
<dbReference type="InterPro" id="IPR013785">
    <property type="entry name" value="Aldolase_TIM"/>
</dbReference>
<dbReference type="RefSeq" id="WP_057976656.1">
    <property type="nucleotide sequence ID" value="NZ_LKHP01000002.1"/>
</dbReference>
<comment type="function">
    <text evidence="9">Condenses 4-methyl-5-(beta-hydroxyethyl)thiazole monophosphate (THZ-P) and 2-methyl-4-amino-5-hydroxymethyl pyrimidine pyrophosphate (HMP-PP) to form thiamine monophosphate (TMP).</text>
</comment>
<dbReference type="NCBIfam" id="TIGR00693">
    <property type="entry name" value="thiE"/>
    <property type="match status" value="1"/>
</dbReference>
<comment type="cofactor">
    <cofactor evidence="9">
        <name>Mg(2+)</name>
        <dbReference type="ChEBI" id="CHEBI:18420"/>
    </cofactor>
    <text evidence="9">Binds 1 Mg(2+) ion per subunit.</text>
</comment>
<feature type="binding site" evidence="9">
    <location>
        <position position="70"/>
    </location>
    <ligand>
        <name>4-amino-2-methyl-5-(diphosphooxymethyl)pyrimidine</name>
        <dbReference type="ChEBI" id="CHEBI:57841"/>
    </ligand>
</feature>
<comment type="pathway">
    <text evidence="1 9 11">Cofactor biosynthesis; thiamine diphosphate biosynthesis; thiamine phosphate from 4-amino-2-methyl-5-diphosphomethylpyrimidine and 4-methyl-5-(2-phosphoethyl)-thiazole: step 1/1.</text>
</comment>
<dbReference type="Proteomes" id="UP000052015">
    <property type="component" value="Unassembled WGS sequence"/>
</dbReference>
<feature type="binding site" evidence="9">
    <location>
        <position position="90"/>
    </location>
    <ligand>
        <name>Mg(2+)</name>
        <dbReference type="ChEBI" id="CHEBI:18420"/>
    </ligand>
</feature>
<evidence type="ECO:0000256" key="5">
    <source>
        <dbReference type="ARBA" id="ARBA00022977"/>
    </source>
</evidence>
<dbReference type="FunFam" id="3.20.20.70:FF:000096">
    <property type="entry name" value="Thiamine-phosphate synthase"/>
    <property type="match status" value="1"/>
</dbReference>
<comment type="catalytic activity">
    <reaction evidence="7 9 10">
        <text>2-(2-carboxy-4-methylthiazol-5-yl)ethyl phosphate + 4-amino-2-methyl-5-(diphosphooxymethyl)pyrimidine + 2 H(+) = thiamine phosphate + CO2 + diphosphate</text>
        <dbReference type="Rhea" id="RHEA:47848"/>
        <dbReference type="ChEBI" id="CHEBI:15378"/>
        <dbReference type="ChEBI" id="CHEBI:16526"/>
        <dbReference type="ChEBI" id="CHEBI:33019"/>
        <dbReference type="ChEBI" id="CHEBI:37575"/>
        <dbReference type="ChEBI" id="CHEBI:57841"/>
        <dbReference type="ChEBI" id="CHEBI:62890"/>
        <dbReference type="EC" id="2.5.1.3"/>
    </reaction>
</comment>
<dbReference type="GO" id="GO:0004789">
    <property type="term" value="F:thiamine-phosphate diphosphorylase activity"/>
    <property type="evidence" value="ECO:0007669"/>
    <property type="project" value="UniProtKB-UniRule"/>
</dbReference>
<feature type="domain" description="Thiamine phosphate synthase/TenI" evidence="12">
    <location>
        <begin position="8"/>
        <end position="187"/>
    </location>
</feature>
<protein>
    <recommendedName>
        <fullName evidence="9">Thiamine-phosphate synthase</fullName>
        <shortName evidence="9">TP synthase</shortName>
        <shortName evidence="9">TPS</shortName>
        <ecNumber evidence="9">2.5.1.3</ecNumber>
    </recommendedName>
    <alternativeName>
        <fullName evidence="9">Thiamine-phosphate pyrophosphorylase</fullName>
        <shortName evidence="9">TMP pyrophosphorylase</shortName>
        <shortName evidence="9">TMP-PPase</shortName>
    </alternativeName>
</protein>
<evidence type="ECO:0000256" key="9">
    <source>
        <dbReference type="HAMAP-Rule" id="MF_00097"/>
    </source>
</evidence>
<evidence type="ECO:0000256" key="10">
    <source>
        <dbReference type="RuleBase" id="RU003826"/>
    </source>
</evidence>
<feature type="binding site" evidence="9">
    <location>
        <position position="109"/>
    </location>
    <ligand>
        <name>4-amino-2-methyl-5-(diphosphooxymethyl)pyrimidine</name>
        <dbReference type="ChEBI" id="CHEBI:57841"/>
    </ligand>
</feature>
<dbReference type="PANTHER" id="PTHR20857:SF23">
    <property type="entry name" value="THIAMINE BIOSYNTHETIC BIFUNCTIONAL ENZYME"/>
    <property type="match status" value="1"/>
</dbReference>
<keyword evidence="14" id="KW-1185">Reference proteome</keyword>
<dbReference type="CDD" id="cd00564">
    <property type="entry name" value="TMP_TenI"/>
    <property type="match status" value="1"/>
</dbReference>
<dbReference type="EMBL" id="LKHP01000002">
    <property type="protein sequence ID" value="KRQ87631.1"/>
    <property type="molecule type" value="Genomic_DNA"/>
</dbReference>
<dbReference type="PANTHER" id="PTHR20857">
    <property type="entry name" value="THIAMINE-PHOSPHATE PYROPHOSPHORYLASE"/>
    <property type="match status" value="1"/>
</dbReference>
<keyword evidence="3 9" id="KW-0479">Metal-binding</keyword>
<dbReference type="UniPathway" id="UPA00060">
    <property type="reaction ID" value="UER00141"/>
</dbReference>
<proteinExistence type="inferred from homology"/>
<evidence type="ECO:0000256" key="2">
    <source>
        <dbReference type="ARBA" id="ARBA00022679"/>
    </source>
</evidence>
<gene>
    <name evidence="9 13" type="primary">thiE</name>
    <name evidence="13" type="ORF">ABG79_00432</name>
</gene>
<evidence type="ECO:0000256" key="11">
    <source>
        <dbReference type="RuleBase" id="RU004253"/>
    </source>
</evidence>
<dbReference type="GO" id="GO:0009229">
    <property type="term" value="P:thiamine diphosphate biosynthetic process"/>
    <property type="evidence" value="ECO:0007669"/>
    <property type="project" value="UniProtKB-UniRule"/>
</dbReference>
<dbReference type="PATRIC" id="fig|908809.3.peg.437"/>
<comment type="catalytic activity">
    <reaction evidence="6 9 10">
        <text>4-methyl-5-(2-phosphooxyethyl)-thiazole + 4-amino-2-methyl-5-(diphosphooxymethyl)pyrimidine + H(+) = thiamine phosphate + diphosphate</text>
        <dbReference type="Rhea" id="RHEA:22328"/>
        <dbReference type="ChEBI" id="CHEBI:15378"/>
        <dbReference type="ChEBI" id="CHEBI:33019"/>
        <dbReference type="ChEBI" id="CHEBI:37575"/>
        <dbReference type="ChEBI" id="CHEBI:57841"/>
        <dbReference type="ChEBI" id="CHEBI:58296"/>
        <dbReference type="EC" id="2.5.1.3"/>
    </reaction>
</comment>
<dbReference type="InterPro" id="IPR022998">
    <property type="entry name" value="ThiamineP_synth_TenI"/>
</dbReference>
<dbReference type="InterPro" id="IPR036206">
    <property type="entry name" value="ThiamineP_synth_sf"/>
</dbReference>
<feature type="binding site" evidence="9">
    <location>
        <position position="138"/>
    </location>
    <ligand>
        <name>4-amino-2-methyl-5-(diphosphooxymethyl)pyrimidine</name>
        <dbReference type="ChEBI" id="CHEBI:57841"/>
    </ligand>
</feature>
<dbReference type="OrthoDB" id="9812206at2"/>
<dbReference type="EC" id="2.5.1.3" evidence="9"/>
<feature type="binding site" evidence="9">
    <location>
        <begin position="184"/>
        <end position="185"/>
    </location>
    <ligand>
        <name>2-[(2R,5Z)-2-carboxy-4-methylthiazol-5(2H)-ylidene]ethyl phosphate</name>
        <dbReference type="ChEBI" id="CHEBI:62899"/>
    </ligand>
</feature>
<feature type="binding site" evidence="9">
    <location>
        <position position="71"/>
    </location>
    <ligand>
        <name>Mg(2+)</name>
        <dbReference type="ChEBI" id="CHEBI:18420"/>
    </ligand>
</feature>
<feature type="binding site" evidence="9">
    <location>
        <begin position="38"/>
        <end position="42"/>
    </location>
    <ligand>
        <name>4-amino-2-methyl-5-(diphosphooxymethyl)pyrimidine</name>
        <dbReference type="ChEBI" id="CHEBI:57841"/>
    </ligand>
</feature>
<evidence type="ECO:0000313" key="13">
    <source>
        <dbReference type="EMBL" id="KRQ87631.1"/>
    </source>
</evidence>
<dbReference type="Pfam" id="PF02581">
    <property type="entry name" value="TMP-TENI"/>
    <property type="match status" value="1"/>
</dbReference>
<accession>A0A0R3K5I0</accession>
<keyword evidence="4 9" id="KW-0460">Magnesium</keyword>
<dbReference type="AlphaFoldDB" id="A0A0R3K5I0"/>
<dbReference type="GO" id="GO:0000287">
    <property type="term" value="F:magnesium ion binding"/>
    <property type="evidence" value="ECO:0007669"/>
    <property type="project" value="UniProtKB-UniRule"/>
</dbReference>
<keyword evidence="5 9" id="KW-0784">Thiamine biosynthesis</keyword>
<evidence type="ECO:0000256" key="8">
    <source>
        <dbReference type="ARBA" id="ARBA00047883"/>
    </source>
</evidence>
<dbReference type="GO" id="GO:0009228">
    <property type="term" value="P:thiamine biosynthetic process"/>
    <property type="evidence" value="ECO:0007669"/>
    <property type="project" value="UniProtKB-KW"/>
</dbReference>
<organism evidence="13 14">
    <name type="scientific">Caloramator mitchellensis</name>
    <dbReference type="NCBI Taxonomy" id="908809"/>
    <lineage>
        <taxon>Bacteria</taxon>
        <taxon>Bacillati</taxon>
        <taxon>Bacillota</taxon>
        <taxon>Clostridia</taxon>
        <taxon>Eubacteriales</taxon>
        <taxon>Clostridiaceae</taxon>
        <taxon>Caloramator</taxon>
    </lineage>
</organism>
<feature type="binding site" evidence="9">
    <location>
        <begin position="135"/>
        <end position="137"/>
    </location>
    <ligand>
        <name>2-[(2R,5Z)-2-carboxy-4-methylthiazol-5(2H)-ylidene]ethyl phosphate</name>
        <dbReference type="ChEBI" id="CHEBI:62899"/>
    </ligand>
</feature>
<dbReference type="Gene3D" id="3.20.20.70">
    <property type="entry name" value="Aldolase class I"/>
    <property type="match status" value="1"/>
</dbReference>
<evidence type="ECO:0000256" key="1">
    <source>
        <dbReference type="ARBA" id="ARBA00005165"/>
    </source>
</evidence>
<evidence type="ECO:0000256" key="7">
    <source>
        <dbReference type="ARBA" id="ARBA00047851"/>
    </source>
</evidence>
<evidence type="ECO:0000313" key="14">
    <source>
        <dbReference type="Proteomes" id="UP000052015"/>
    </source>
</evidence>
<evidence type="ECO:0000256" key="6">
    <source>
        <dbReference type="ARBA" id="ARBA00047334"/>
    </source>
</evidence>
<dbReference type="SUPFAM" id="SSF51391">
    <property type="entry name" value="Thiamin phosphate synthase"/>
    <property type="match status" value="1"/>
</dbReference>
<evidence type="ECO:0000256" key="3">
    <source>
        <dbReference type="ARBA" id="ARBA00022723"/>
    </source>
</evidence>
<keyword evidence="2 9" id="KW-0808">Transferase</keyword>
<name>A0A0R3K5I0_CALMK</name>
<reference evidence="13 14" key="1">
    <citation type="submission" date="2015-09" db="EMBL/GenBank/DDBJ databases">
        <title>Draft genome sequence of a Caloramator mitchellensis, a moderate thermophile from the Great Artesian Basin of Australia.</title>
        <authorList>
            <person name="Patel B.K."/>
        </authorList>
    </citation>
    <scope>NUCLEOTIDE SEQUENCE [LARGE SCALE GENOMIC DNA]</scope>
    <source>
        <strain evidence="13 14">VF08</strain>
    </source>
</reference>
<dbReference type="GO" id="GO:0005737">
    <property type="term" value="C:cytoplasm"/>
    <property type="evidence" value="ECO:0007669"/>
    <property type="project" value="TreeGrafter"/>
</dbReference>
<evidence type="ECO:0000259" key="12">
    <source>
        <dbReference type="Pfam" id="PF02581"/>
    </source>
</evidence>
<feature type="binding site" evidence="9">
    <location>
        <position position="165"/>
    </location>
    <ligand>
        <name>2-[(2R,5Z)-2-carboxy-4-methylthiazol-5(2H)-ylidene]ethyl phosphate</name>
        <dbReference type="ChEBI" id="CHEBI:62899"/>
    </ligand>
</feature>
<dbReference type="HAMAP" id="MF_00097">
    <property type="entry name" value="TMP_synthase"/>
    <property type="match status" value="1"/>
</dbReference>
<evidence type="ECO:0000256" key="4">
    <source>
        <dbReference type="ARBA" id="ARBA00022842"/>
    </source>
</evidence>
<comment type="similarity">
    <text evidence="9 10">Belongs to the thiamine-phosphate synthase family.</text>
</comment>
<comment type="caution">
    <text evidence="13">The sequence shown here is derived from an EMBL/GenBank/DDBJ whole genome shotgun (WGS) entry which is preliminary data.</text>
</comment>